<sequence length="66" mass="7844">MICKARLLIEQLYSESQAHLVNDSKKQSQNRVAWHESKWNSEQFDLIESHTLHQTQKFDGWTRDGD</sequence>
<dbReference type="KEGG" id="bxi:BK049_13055"/>
<evidence type="ECO:0000313" key="1">
    <source>
        <dbReference type="EMBL" id="AOZ89542.1"/>
    </source>
</evidence>
<proteinExistence type="predicted"/>
<gene>
    <name evidence="1" type="ORF">BK049_13055</name>
</gene>
<name>A0AAC9NCE7_9BACI</name>
<evidence type="ECO:0000313" key="2">
    <source>
        <dbReference type="Proteomes" id="UP000177709"/>
    </source>
</evidence>
<dbReference type="EMBL" id="CP017786">
    <property type="protein sequence ID" value="AOZ89542.1"/>
    <property type="molecule type" value="Genomic_DNA"/>
</dbReference>
<protein>
    <submittedName>
        <fullName evidence="1">Uncharacterized protein</fullName>
    </submittedName>
</protein>
<dbReference type="Proteomes" id="UP000177709">
    <property type="component" value="Chromosome"/>
</dbReference>
<accession>A0AAC9NCE7</accession>
<reference evidence="1 2" key="1">
    <citation type="submission" date="2016-10" db="EMBL/GenBank/DDBJ databases">
        <title>Whole genome sequence of hyper active fibrinolysis bacterium Bacillus pumilus strain VV3 isolated from fermented rice.</title>
        <authorList>
            <person name="Mariadas V.A."/>
            <person name="Vijayaraghavan P."/>
            <person name="Dhandapani V."/>
        </authorList>
    </citation>
    <scope>NUCLEOTIDE SEQUENCE [LARGE SCALE GENOMIC DNA]</scope>
    <source>
        <strain evidence="1 2">VV3</strain>
    </source>
</reference>
<dbReference type="AlphaFoldDB" id="A0AAC9NCE7"/>
<organism evidence="1 2">
    <name type="scientific">Bacillus xiamenensis</name>
    <dbReference type="NCBI Taxonomy" id="1178537"/>
    <lineage>
        <taxon>Bacteria</taxon>
        <taxon>Bacillati</taxon>
        <taxon>Bacillota</taxon>
        <taxon>Bacilli</taxon>
        <taxon>Bacillales</taxon>
        <taxon>Bacillaceae</taxon>
        <taxon>Bacillus</taxon>
    </lineage>
</organism>